<dbReference type="Gene3D" id="3.40.50.1000">
    <property type="entry name" value="HAD superfamily/HAD-like"/>
    <property type="match status" value="1"/>
</dbReference>
<organism evidence="2 3">
    <name type="scientific">Sodalis glossinidius (strain morsitans)</name>
    <dbReference type="NCBI Taxonomy" id="343509"/>
    <lineage>
        <taxon>Bacteria</taxon>
        <taxon>Pseudomonadati</taxon>
        <taxon>Pseudomonadota</taxon>
        <taxon>Gammaproteobacteria</taxon>
        <taxon>Enterobacterales</taxon>
        <taxon>Bruguierivoracaceae</taxon>
        <taxon>Sodalis</taxon>
    </lineage>
</organism>
<keyword evidence="1" id="KW-0479">Metal-binding</keyword>
<gene>
    <name evidence="2" type="ORF">SGGMMB4_04402</name>
</gene>
<evidence type="ECO:0000313" key="2">
    <source>
        <dbReference type="EMBL" id="CRL46092.1"/>
    </source>
</evidence>
<proteinExistence type="predicted"/>
<dbReference type="Proteomes" id="UP000245838">
    <property type="component" value="Chromosome sggmmb4_Chromosome"/>
</dbReference>
<evidence type="ECO:0000313" key="3">
    <source>
        <dbReference type="Proteomes" id="UP000245838"/>
    </source>
</evidence>
<protein>
    <submittedName>
        <fullName evidence="2">Uncharacterized protein</fullName>
    </submittedName>
</protein>
<reference evidence="2 3" key="1">
    <citation type="submission" date="2015-05" db="EMBL/GenBank/DDBJ databases">
        <authorList>
            <person name="Goodhead I."/>
        </authorList>
    </citation>
    <scope>NUCLEOTIDE SEQUENCE [LARGE SCALE GENOMIC DNA]</scope>
    <source>
        <strain evidence="3">morsitans</strain>
    </source>
</reference>
<accession>A0A193QLP8</accession>
<dbReference type="InterPro" id="IPR036412">
    <property type="entry name" value="HAD-like_sf"/>
</dbReference>
<dbReference type="RefSeq" id="WP_243466228.1">
    <property type="nucleotide sequence ID" value="NC_007712.1"/>
</dbReference>
<dbReference type="EMBL" id="LN854557">
    <property type="protein sequence ID" value="CRL46092.1"/>
    <property type="molecule type" value="Genomic_DNA"/>
</dbReference>
<evidence type="ECO:0000256" key="1">
    <source>
        <dbReference type="ARBA" id="ARBA00022723"/>
    </source>
</evidence>
<sequence length="65" mass="7101">MGWIGVDLDGTLAESRTGQGARIGKPVGPMMQRIRRWLSEGREVRIFTARASTTGGVRAVQSCLR</sequence>
<dbReference type="GO" id="GO:0046872">
    <property type="term" value="F:metal ion binding"/>
    <property type="evidence" value="ECO:0007669"/>
    <property type="project" value="UniProtKB-KW"/>
</dbReference>
<dbReference type="InterPro" id="IPR023214">
    <property type="entry name" value="HAD_sf"/>
</dbReference>
<dbReference type="AlphaFoldDB" id="A0A193QLP8"/>
<dbReference type="SUPFAM" id="SSF56784">
    <property type="entry name" value="HAD-like"/>
    <property type="match status" value="1"/>
</dbReference>
<name>A0A193QLP8_SODGM</name>